<evidence type="ECO:0000313" key="7">
    <source>
        <dbReference type="EMBL" id="MPL69400.1"/>
    </source>
</evidence>
<protein>
    <submittedName>
        <fullName evidence="7">Putative thiazole biosynthetic enzyme</fullName>
        <ecNumber evidence="7">5.3.1.29</ecNumber>
    </submittedName>
</protein>
<name>A0A644TRA5_9ZZZZ</name>
<keyword evidence="7" id="KW-0413">Isomerase</keyword>
<dbReference type="SUPFAM" id="SSF54373">
    <property type="entry name" value="FAD-linked reductases, C-terminal domain"/>
    <property type="match status" value="1"/>
</dbReference>
<sequence>MGEEEKFDAIIIGAGPAGTACAYILAREGKSVLVIERGISAGSKNLTGGRLYTYALELVEPGLHAEAPLERKVVREQIMMLGANGALTIDYLDYDFKQEVPQSYSILRAPFDEWFAAKAEEQGAMVAPGILVEDLIIRDNKVVGVKAGEDEMYADVVIAADGINSFMAQKAGLRSDLTGHMVGVGVKEVIELPPDVIQNRFNLATDEGTARMIIGCTEGIQGGGFLYTNKDSVSLGIVFSPEAAAKQGKSIHEIHQNFKMHPAIYPLIGDGNTVEYGAHLVPESGWRDVPPKLYRDGFLVTGDAAGFCINTGTILRGIDLAIVSGVAAARAVMKAADSTAVGPAYVKELEQLGLIPTMKMFAGWPDIVAIPRMAETYPRLANEVLRFMFTVDGHVPEKMPKAMRAIVKRHVSMSQLISDGWKGVTSV</sequence>
<dbReference type="PANTHER" id="PTHR43624:SF2">
    <property type="entry name" value="ELECTRON TRANSFER FLAVOPROTEIN-QUINONE OXIDOREDUCTASE YDIS-RELATED"/>
    <property type="match status" value="1"/>
</dbReference>
<dbReference type="Pfam" id="PF26311">
    <property type="entry name" value="ETF-QO_FixC_C"/>
    <property type="match status" value="1"/>
</dbReference>
<dbReference type="InterPro" id="IPR036188">
    <property type="entry name" value="FAD/NAD-bd_sf"/>
</dbReference>
<dbReference type="GO" id="GO:0071949">
    <property type="term" value="F:FAD binding"/>
    <property type="evidence" value="ECO:0007669"/>
    <property type="project" value="InterPro"/>
</dbReference>
<dbReference type="SUPFAM" id="SSF51905">
    <property type="entry name" value="FAD/NAD(P)-binding domain"/>
    <property type="match status" value="1"/>
</dbReference>
<evidence type="ECO:0000259" key="5">
    <source>
        <dbReference type="Pfam" id="PF01494"/>
    </source>
</evidence>
<reference evidence="7" key="1">
    <citation type="submission" date="2019-08" db="EMBL/GenBank/DDBJ databases">
        <authorList>
            <person name="Kucharzyk K."/>
            <person name="Murdoch R.W."/>
            <person name="Higgins S."/>
            <person name="Loffler F."/>
        </authorList>
    </citation>
    <scope>NUCLEOTIDE SEQUENCE</scope>
</reference>
<dbReference type="EMBL" id="VSSQ01000046">
    <property type="protein sequence ID" value="MPL69400.1"/>
    <property type="molecule type" value="Genomic_DNA"/>
</dbReference>
<feature type="domain" description="FixC-like C-terminal" evidence="6">
    <location>
        <begin position="371"/>
        <end position="426"/>
    </location>
</feature>
<dbReference type="GO" id="GO:0016491">
    <property type="term" value="F:oxidoreductase activity"/>
    <property type="evidence" value="ECO:0007669"/>
    <property type="project" value="UniProtKB-KW"/>
</dbReference>
<dbReference type="EC" id="5.3.1.29" evidence="7"/>
<proteinExistence type="predicted"/>
<dbReference type="PANTHER" id="PTHR43624">
    <property type="entry name" value="ELECTRON TRANSFER FLAVOPROTEIN-QUINONE OXIDOREDUCTASE YDIS-RELATED"/>
    <property type="match status" value="1"/>
</dbReference>
<organism evidence="7">
    <name type="scientific">bioreactor metagenome</name>
    <dbReference type="NCBI Taxonomy" id="1076179"/>
    <lineage>
        <taxon>unclassified sequences</taxon>
        <taxon>metagenomes</taxon>
        <taxon>ecological metagenomes</taxon>
    </lineage>
</organism>
<evidence type="ECO:0000256" key="3">
    <source>
        <dbReference type="ARBA" id="ARBA00022827"/>
    </source>
</evidence>
<feature type="domain" description="FAD-binding" evidence="5">
    <location>
        <begin position="7"/>
        <end position="189"/>
    </location>
</feature>
<evidence type="ECO:0000256" key="4">
    <source>
        <dbReference type="ARBA" id="ARBA00023002"/>
    </source>
</evidence>
<dbReference type="InterPro" id="IPR039651">
    <property type="entry name" value="FixC-like"/>
</dbReference>
<dbReference type="PRINTS" id="PR00420">
    <property type="entry name" value="RNGMNOXGNASE"/>
</dbReference>
<dbReference type="PROSITE" id="PS51257">
    <property type="entry name" value="PROKAR_LIPOPROTEIN"/>
    <property type="match status" value="1"/>
</dbReference>
<evidence type="ECO:0000259" key="6">
    <source>
        <dbReference type="Pfam" id="PF26311"/>
    </source>
</evidence>
<dbReference type="AlphaFoldDB" id="A0A644TRA5"/>
<keyword evidence="4" id="KW-0560">Oxidoreductase</keyword>
<comment type="caution">
    <text evidence="7">The sequence shown here is derived from an EMBL/GenBank/DDBJ whole genome shotgun (WGS) entry which is preliminary data.</text>
</comment>
<gene>
    <name evidence="7" type="ORF">SDC9_15141</name>
</gene>
<keyword evidence="3" id="KW-0274">FAD</keyword>
<dbReference type="Pfam" id="PF01494">
    <property type="entry name" value="FAD_binding_3"/>
    <property type="match status" value="1"/>
</dbReference>
<dbReference type="Gene3D" id="3.50.50.60">
    <property type="entry name" value="FAD/NAD(P)-binding domain"/>
    <property type="match status" value="1"/>
</dbReference>
<keyword evidence="2" id="KW-0285">Flavoprotein</keyword>
<dbReference type="GO" id="GO:0043917">
    <property type="term" value="F:ribose 1,5-bisphosphate isomerase activity"/>
    <property type="evidence" value="ECO:0007669"/>
    <property type="project" value="UniProtKB-EC"/>
</dbReference>
<dbReference type="InterPro" id="IPR002938">
    <property type="entry name" value="FAD-bd"/>
</dbReference>
<dbReference type="InterPro" id="IPR059103">
    <property type="entry name" value="FixC-like_C"/>
</dbReference>
<evidence type="ECO:0000256" key="2">
    <source>
        <dbReference type="ARBA" id="ARBA00022630"/>
    </source>
</evidence>
<comment type="cofactor">
    <cofactor evidence="1">
        <name>FAD</name>
        <dbReference type="ChEBI" id="CHEBI:57692"/>
    </cofactor>
</comment>
<evidence type="ECO:0000256" key="1">
    <source>
        <dbReference type="ARBA" id="ARBA00001974"/>
    </source>
</evidence>
<accession>A0A644TRA5</accession>